<gene>
    <name evidence="2" type="ORF">CHR90_00880</name>
</gene>
<dbReference type="RefSeq" id="WP_094406777.1">
    <property type="nucleotide sequence ID" value="NZ_BMJZ01000014.1"/>
</dbReference>
<reference evidence="2 3" key="1">
    <citation type="submission" date="2017-07" db="EMBL/GenBank/DDBJ databases">
        <title>Elstera cyanobacteriorum sp. nov., a novel bacterium isolated from cyanobacterial aggregates in a eutrophic lake.</title>
        <authorList>
            <person name="Cai H."/>
        </authorList>
    </citation>
    <scope>NUCLEOTIDE SEQUENCE [LARGE SCALE GENOMIC DNA]</scope>
    <source>
        <strain evidence="2 3">TH019</strain>
    </source>
</reference>
<name>A0A255XY22_9PROT</name>
<dbReference type="Proteomes" id="UP000216361">
    <property type="component" value="Unassembled WGS sequence"/>
</dbReference>
<dbReference type="Pfam" id="PF18181">
    <property type="entry name" value="SLATT_1"/>
    <property type="match status" value="1"/>
</dbReference>
<feature type="domain" description="SMODS and SLOG-associating 2TM effector" evidence="1">
    <location>
        <begin position="161"/>
        <end position="283"/>
    </location>
</feature>
<dbReference type="OrthoDB" id="8545881at2"/>
<evidence type="ECO:0000313" key="2">
    <source>
        <dbReference type="EMBL" id="OYQ21878.1"/>
    </source>
</evidence>
<keyword evidence="3" id="KW-1185">Reference proteome</keyword>
<dbReference type="NCBIfam" id="NF033634">
    <property type="entry name" value="SLATT_1"/>
    <property type="match status" value="1"/>
</dbReference>
<comment type="caution">
    <text evidence="2">The sequence shown here is derived from an EMBL/GenBank/DDBJ whole genome shotgun (WGS) entry which is preliminary data.</text>
</comment>
<dbReference type="EMBL" id="NOXS01000019">
    <property type="protein sequence ID" value="OYQ21878.1"/>
    <property type="molecule type" value="Genomic_DNA"/>
</dbReference>
<dbReference type="AlphaFoldDB" id="A0A255XY22"/>
<accession>A0A255XY22</accession>
<dbReference type="InterPro" id="IPR040884">
    <property type="entry name" value="SLATT_1"/>
</dbReference>
<evidence type="ECO:0000313" key="3">
    <source>
        <dbReference type="Proteomes" id="UP000216361"/>
    </source>
</evidence>
<sequence length="295" mass="31150">MTNSIIPLLDRLAERQAELSATGNHLKRRLESIRLTCFGLSITGAALAAVAGGLPSDAGRAGLTWTATGMLALGTFLTARMLGQDAVAQHVTARMASEALKREAFLYATGADPYSESSTRDQLLADRIEAVEITTEGLALQEQKAQGTGTCPRGFLDAAAYMTSRVDEQIAFYRKTADRLTLPSRLLHRAEFLLAGAAAVITAVAATTAKGGFDLAALTAVITTVAGTVLAHGQAARYDALIISYRITARRLAHLKATQSPEAGAAEIAAAAEAIIAAETKSWQALWLKEERPKA</sequence>
<dbReference type="InterPro" id="IPR025325">
    <property type="entry name" value="DUF4231"/>
</dbReference>
<protein>
    <recommendedName>
        <fullName evidence="1">SMODS and SLOG-associating 2TM effector domain-containing protein</fullName>
    </recommendedName>
</protein>
<evidence type="ECO:0000259" key="1">
    <source>
        <dbReference type="Pfam" id="PF18181"/>
    </source>
</evidence>
<organism evidence="2 3">
    <name type="scientific">Elstera cyanobacteriorum</name>
    <dbReference type="NCBI Taxonomy" id="2022747"/>
    <lineage>
        <taxon>Bacteria</taxon>
        <taxon>Pseudomonadati</taxon>
        <taxon>Pseudomonadota</taxon>
        <taxon>Alphaproteobacteria</taxon>
        <taxon>Rhodospirillales</taxon>
        <taxon>Rhodospirillaceae</taxon>
        <taxon>Elstera</taxon>
    </lineage>
</organism>
<proteinExistence type="predicted"/>
<dbReference type="Pfam" id="PF14015">
    <property type="entry name" value="DUF4231"/>
    <property type="match status" value="1"/>
</dbReference>